<feature type="compositionally biased region" description="Low complexity" evidence="1">
    <location>
        <begin position="347"/>
        <end position="358"/>
    </location>
</feature>
<evidence type="ECO:0000313" key="3">
    <source>
        <dbReference type="EMBL" id="GGM03916.1"/>
    </source>
</evidence>
<feature type="region of interest" description="Disordered" evidence="1">
    <location>
        <begin position="148"/>
        <end position="174"/>
    </location>
</feature>
<feature type="region of interest" description="Disordered" evidence="1">
    <location>
        <begin position="344"/>
        <end position="396"/>
    </location>
</feature>
<feature type="compositionally biased region" description="Pro residues" evidence="1">
    <location>
        <begin position="116"/>
        <end position="130"/>
    </location>
</feature>
<keyword evidence="2" id="KW-0472">Membrane</keyword>
<feature type="region of interest" description="Disordered" evidence="1">
    <location>
        <begin position="70"/>
        <end position="132"/>
    </location>
</feature>
<keyword evidence="4" id="KW-1185">Reference proteome</keyword>
<dbReference type="PROSITE" id="PS51257">
    <property type="entry name" value="PROKAR_LIPOPROTEIN"/>
    <property type="match status" value="1"/>
</dbReference>
<dbReference type="AlphaFoldDB" id="A0A917T0J5"/>
<evidence type="ECO:0000256" key="2">
    <source>
        <dbReference type="SAM" id="Phobius"/>
    </source>
</evidence>
<feature type="compositionally biased region" description="Basic and acidic residues" evidence="1">
    <location>
        <begin position="92"/>
        <end position="105"/>
    </location>
</feature>
<reference evidence="3" key="2">
    <citation type="submission" date="2020-09" db="EMBL/GenBank/DDBJ databases">
        <authorList>
            <person name="Sun Q."/>
            <person name="Ohkuma M."/>
        </authorList>
    </citation>
    <scope>NUCLEOTIDE SEQUENCE</scope>
    <source>
        <strain evidence="3">JCM 19831</strain>
    </source>
</reference>
<dbReference type="EMBL" id="BMPI01000001">
    <property type="protein sequence ID" value="GGM03916.1"/>
    <property type="molecule type" value="Genomic_DNA"/>
</dbReference>
<feature type="compositionally biased region" description="Low complexity" evidence="1">
    <location>
        <begin position="148"/>
        <end position="161"/>
    </location>
</feature>
<name>A0A917T0J5_9ACTN</name>
<evidence type="ECO:0000313" key="4">
    <source>
        <dbReference type="Proteomes" id="UP000642070"/>
    </source>
</evidence>
<sequence>MARLLPNLLPTIAWSGVIITTAAGCAADPRSALRPGVGGLGAVLTVAGLCMLAANWRQSRRRRREQLAAFVQPTPQYGRPPDPAPAHAGEQPSRREPASAERPERTVGGTAERGPGPTPEPIPELGPPARAPGVLAGLVERPYRITMAGDDAPADDTGPPTAQSPRLASVAPDDGPVELSIEVGLDRVRARLEGFRAAPSHDLSGARIYVGESPAGPLHLDICRCPDVLTITGHAAARERIARSLLDQCDHLAATLRVAVVGRRLARPPGHIGGDEPDSADRHHVVDRLDQLAPHNDPTTPLLVFCAADDADEARQLRRLVEESRGILVPVVIGDIPPARWSLHAEPSSPATPSSTAALDRADAVPASSDTRPADHRVLRGSPPRRTRTIWVAPDE</sequence>
<evidence type="ECO:0000256" key="1">
    <source>
        <dbReference type="SAM" id="MobiDB-lite"/>
    </source>
</evidence>
<feature type="transmembrane region" description="Helical" evidence="2">
    <location>
        <begin position="37"/>
        <end position="56"/>
    </location>
</feature>
<keyword evidence="2" id="KW-1133">Transmembrane helix</keyword>
<reference evidence="3" key="1">
    <citation type="journal article" date="2014" name="Int. J. Syst. Evol. Microbiol.">
        <title>Complete genome sequence of Corynebacterium casei LMG S-19264T (=DSM 44701T), isolated from a smear-ripened cheese.</title>
        <authorList>
            <consortium name="US DOE Joint Genome Institute (JGI-PGF)"/>
            <person name="Walter F."/>
            <person name="Albersmeier A."/>
            <person name="Kalinowski J."/>
            <person name="Ruckert C."/>
        </authorList>
    </citation>
    <scope>NUCLEOTIDE SEQUENCE</scope>
    <source>
        <strain evidence="3">JCM 19831</strain>
    </source>
</reference>
<proteinExistence type="predicted"/>
<comment type="caution">
    <text evidence="3">The sequence shown here is derived from an EMBL/GenBank/DDBJ whole genome shotgun (WGS) entry which is preliminary data.</text>
</comment>
<protein>
    <submittedName>
        <fullName evidence="3">Uncharacterized protein</fullName>
    </submittedName>
</protein>
<dbReference type="RefSeq" id="WP_190247694.1">
    <property type="nucleotide sequence ID" value="NZ_BMPI01000001.1"/>
</dbReference>
<gene>
    <name evidence="3" type="ORF">GCM10007977_001580</name>
</gene>
<accession>A0A917T0J5</accession>
<dbReference type="Proteomes" id="UP000642070">
    <property type="component" value="Unassembled WGS sequence"/>
</dbReference>
<keyword evidence="2" id="KW-0812">Transmembrane</keyword>
<organism evidence="3 4">
    <name type="scientific">Dactylosporangium sucinum</name>
    <dbReference type="NCBI Taxonomy" id="1424081"/>
    <lineage>
        <taxon>Bacteria</taxon>
        <taxon>Bacillati</taxon>
        <taxon>Actinomycetota</taxon>
        <taxon>Actinomycetes</taxon>
        <taxon>Micromonosporales</taxon>
        <taxon>Micromonosporaceae</taxon>
        <taxon>Dactylosporangium</taxon>
    </lineage>
</organism>